<dbReference type="InterPro" id="IPR036249">
    <property type="entry name" value="Thioredoxin-like_sf"/>
</dbReference>
<dbReference type="AlphaFoldDB" id="A0A9X4P9G9"/>
<comment type="caution">
    <text evidence="4">The sequence shown here is derived from an EMBL/GenBank/DDBJ whole genome shotgun (WGS) entry which is preliminary data.</text>
</comment>
<evidence type="ECO:0000313" key="5">
    <source>
        <dbReference type="Proteomes" id="UP001153203"/>
    </source>
</evidence>
<dbReference type="Proteomes" id="UP001153203">
    <property type="component" value="Unassembled WGS sequence"/>
</dbReference>
<reference evidence="4" key="1">
    <citation type="submission" date="2022-06" db="EMBL/GenBank/DDBJ databases">
        <title>Lactococcus from bovine mastitis in China.</title>
        <authorList>
            <person name="Lin Y."/>
            <person name="Han B."/>
        </authorList>
    </citation>
    <scope>NUCLEOTIDE SEQUENCE</scope>
    <source>
        <strain evidence="4">Hebei-B-39</strain>
    </source>
</reference>
<dbReference type="EMBL" id="JAMWGI010000003">
    <property type="protein sequence ID" value="MDG6193690.1"/>
    <property type="molecule type" value="Genomic_DNA"/>
</dbReference>
<dbReference type="InterPro" id="IPR006660">
    <property type="entry name" value="Arsenate_reductase-like"/>
</dbReference>
<dbReference type="PANTHER" id="PTHR30041:SF7">
    <property type="entry name" value="GLOBAL TRANSCRIPTIONAL REGULATOR SPX"/>
    <property type="match status" value="1"/>
</dbReference>
<dbReference type="Gene3D" id="3.40.30.10">
    <property type="entry name" value="Glutaredoxin"/>
    <property type="match status" value="1"/>
</dbReference>
<dbReference type="Pfam" id="PF03960">
    <property type="entry name" value="ArsC"/>
    <property type="match status" value="1"/>
</dbReference>
<evidence type="ECO:0000256" key="2">
    <source>
        <dbReference type="ARBA" id="ARBA00023284"/>
    </source>
</evidence>
<dbReference type="SUPFAM" id="SSF52833">
    <property type="entry name" value="Thioredoxin-like"/>
    <property type="match status" value="1"/>
</dbReference>
<sequence length="157" mass="18612">MEFKKFREYRRKKEIVILITKNSSSSCRNARAWLENHQIDYQEINISRHPFKLTREILIQILSLEEEGLSALYGRKKKSDPKYQWLMTSVEELSLDSALSFLQNHLELLCTPIIFDEKRVQLGYDNENIRKFIPKKIRRVDASSKITQLRQLELLAG</sequence>
<organism evidence="4 5">
    <name type="scientific">Lactococcus formosensis</name>
    <dbReference type="NCBI Taxonomy" id="1281486"/>
    <lineage>
        <taxon>Bacteria</taxon>
        <taxon>Bacillati</taxon>
        <taxon>Bacillota</taxon>
        <taxon>Bacilli</taxon>
        <taxon>Lactobacillales</taxon>
        <taxon>Streptococcaceae</taxon>
        <taxon>Lactococcus</taxon>
    </lineage>
</organism>
<dbReference type="RefSeq" id="WP_279363184.1">
    <property type="nucleotide sequence ID" value="NZ_JAMWGA010000003.1"/>
</dbReference>
<evidence type="ECO:0000256" key="3">
    <source>
        <dbReference type="PROSITE-ProRule" id="PRU01282"/>
    </source>
</evidence>
<dbReference type="InterPro" id="IPR006504">
    <property type="entry name" value="Tscrpt_reg_Spx/MgsR"/>
</dbReference>
<protein>
    <submittedName>
        <fullName evidence="4">Spx/MgsR family RNA polymerase-binding regulatory protein</fullName>
    </submittedName>
</protein>
<name>A0A9X4P9G9_9LACT</name>
<keyword evidence="1" id="KW-1015">Disulfide bond</keyword>
<dbReference type="PROSITE" id="PS51353">
    <property type="entry name" value="ARSC"/>
    <property type="match status" value="1"/>
</dbReference>
<proteinExistence type="inferred from homology"/>
<keyword evidence="2" id="KW-0676">Redox-active center</keyword>
<gene>
    <name evidence="4" type="ORF">NF708_06715</name>
</gene>
<comment type="similarity">
    <text evidence="3">Belongs to the ArsC family.</text>
</comment>
<dbReference type="PANTHER" id="PTHR30041">
    <property type="entry name" value="ARSENATE REDUCTASE"/>
    <property type="match status" value="1"/>
</dbReference>
<dbReference type="NCBIfam" id="TIGR01617">
    <property type="entry name" value="arsC_related"/>
    <property type="match status" value="1"/>
</dbReference>
<accession>A0A9X4P9G9</accession>
<evidence type="ECO:0000313" key="4">
    <source>
        <dbReference type="EMBL" id="MDG6193690.1"/>
    </source>
</evidence>
<evidence type="ECO:0000256" key="1">
    <source>
        <dbReference type="ARBA" id="ARBA00023157"/>
    </source>
</evidence>